<evidence type="ECO:0000313" key="2">
    <source>
        <dbReference type="EMBL" id="SBT35970.1"/>
    </source>
</evidence>
<organism evidence="2 5">
    <name type="scientific">Plasmodium ovale wallikeri</name>
    <dbReference type="NCBI Taxonomy" id="864142"/>
    <lineage>
        <taxon>Eukaryota</taxon>
        <taxon>Sar</taxon>
        <taxon>Alveolata</taxon>
        <taxon>Apicomplexa</taxon>
        <taxon>Aconoidasida</taxon>
        <taxon>Haemosporida</taxon>
        <taxon>Plasmodiidae</taxon>
        <taxon>Plasmodium</taxon>
        <taxon>Plasmodium (Plasmodium)</taxon>
    </lineage>
</organism>
<dbReference type="Proteomes" id="UP000078555">
    <property type="component" value="Unassembled WGS sequence"/>
</dbReference>
<keyword evidence="5" id="KW-1185">Reference proteome</keyword>
<dbReference type="Proteomes" id="UP000078550">
    <property type="component" value="Unassembled WGS sequence"/>
</dbReference>
<accession>A0A1A8YWQ4</accession>
<dbReference type="EMBL" id="FLRE01000117">
    <property type="protein sequence ID" value="SBT36364.1"/>
    <property type="molecule type" value="Genomic_DNA"/>
</dbReference>
<proteinExistence type="predicted"/>
<dbReference type="EMBL" id="FLRD01000087">
    <property type="protein sequence ID" value="SBT35970.1"/>
    <property type="molecule type" value="Genomic_DNA"/>
</dbReference>
<feature type="compositionally biased region" description="Basic residues" evidence="1">
    <location>
        <begin position="30"/>
        <end position="47"/>
    </location>
</feature>
<protein>
    <submittedName>
        <fullName evidence="2">Uncharacterized protein</fullName>
    </submittedName>
</protein>
<dbReference type="AlphaFoldDB" id="A0A1A8YWQ4"/>
<sequence length="92" mass="9903">MFDGYSLESHQRLAVLKAKAKANAKEKAKARMSVRTFRKRGKAKSEKKHVESSNGNALGGHLGVRLSGVGCCSSLPLSFCVGEKGRALIYPP</sequence>
<reference evidence="2" key="1">
    <citation type="submission" date="2016-05" db="EMBL/GenBank/DDBJ databases">
        <authorList>
            <person name="Lavstsen T."/>
            <person name="Jespersen J.S."/>
        </authorList>
    </citation>
    <scope>NUCLEOTIDE SEQUENCE [LARGE SCALE GENOMIC DNA]</scope>
</reference>
<reference evidence="4 5" key="2">
    <citation type="submission" date="2016-05" db="EMBL/GenBank/DDBJ databases">
        <authorList>
            <person name="Naeem Raeece"/>
        </authorList>
    </citation>
    <scope>NUCLEOTIDE SEQUENCE [LARGE SCALE GENOMIC DNA]</scope>
</reference>
<name>A0A1A8YWQ4_PLAOA</name>
<evidence type="ECO:0000313" key="3">
    <source>
        <dbReference type="EMBL" id="SBT36364.1"/>
    </source>
</evidence>
<evidence type="ECO:0000256" key="1">
    <source>
        <dbReference type="SAM" id="MobiDB-lite"/>
    </source>
</evidence>
<evidence type="ECO:0000313" key="4">
    <source>
        <dbReference type="Proteomes" id="UP000078550"/>
    </source>
</evidence>
<evidence type="ECO:0000313" key="5">
    <source>
        <dbReference type="Proteomes" id="UP000078555"/>
    </source>
</evidence>
<gene>
    <name evidence="2" type="ORF">POVWA1_030150</name>
    <name evidence="3" type="ORF">POVWA2_029760</name>
</gene>
<feature type="region of interest" description="Disordered" evidence="1">
    <location>
        <begin position="26"/>
        <end position="56"/>
    </location>
</feature>